<dbReference type="OrthoDB" id="10556178at2759"/>
<protein>
    <submittedName>
        <fullName evidence="3">Uncharacterized protein</fullName>
    </submittedName>
</protein>
<keyword evidence="2" id="KW-1185">Reference proteome</keyword>
<accession>A0A7I4Y2W1</accession>
<sequence>MAGTSATTTVALLFVATVLVTVMASRTDRYSNNGLYGYLNREPSSYRRFSNDFYNSLRLYKDRRVKRFPVGLYYSLMGEDLTNPHKRSELSGDQITTMSMFINLDELFGEATSVKIDNR</sequence>
<dbReference type="WBParaSite" id="HCON_00040970-00001">
    <property type="protein sequence ID" value="HCON_00040970-00001"/>
    <property type="gene ID" value="HCON_00040970"/>
</dbReference>
<evidence type="ECO:0000313" key="2">
    <source>
        <dbReference type="Proteomes" id="UP000025227"/>
    </source>
</evidence>
<organism evidence="2 3">
    <name type="scientific">Haemonchus contortus</name>
    <name type="common">Barber pole worm</name>
    <dbReference type="NCBI Taxonomy" id="6289"/>
    <lineage>
        <taxon>Eukaryota</taxon>
        <taxon>Metazoa</taxon>
        <taxon>Ecdysozoa</taxon>
        <taxon>Nematoda</taxon>
        <taxon>Chromadorea</taxon>
        <taxon>Rhabditida</taxon>
        <taxon>Rhabditina</taxon>
        <taxon>Rhabditomorpha</taxon>
        <taxon>Strongyloidea</taxon>
        <taxon>Trichostrongylidae</taxon>
        <taxon>Haemonchus</taxon>
    </lineage>
</organism>
<feature type="signal peptide" evidence="1">
    <location>
        <begin position="1"/>
        <end position="24"/>
    </location>
</feature>
<dbReference type="AlphaFoldDB" id="A0A7I4Y2W1"/>
<dbReference type="Proteomes" id="UP000025227">
    <property type="component" value="Unplaced"/>
</dbReference>
<keyword evidence="1" id="KW-0732">Signal</keyword>
<evidence type="ECO:0000313" key="3">
    <source>
        <dbReference type="WBParaSite" id="HCON_00040970-00001"/>
    </source>
</evidence>
<evidence type="ECO:0000256" key="1">
    <source>
        <dbReference type="SAM" id="SignalP"/>
    </source>
</evidence>
<reference evidence="3" key="1">
    <citation type="submission" date="2020-12" db="UniProtKB">
        <authorList>
            <consortium name="WormBaseParasite"/>
        </authorList>
    </citation>
    <scope>IDENTIFICATION</scope>
    <source>
        <strain evidence="3">MHco3</strain>
    </source>
</reference>
<name>A0A7I4Y2W1_HAECO</name>
<feature type="chain" id="PRO_5029673549" evidence="1">
    <location>
        <begin position="25"/>
        <end position="119"/>
    </location>
</feature>
<proteinExistence type="predicted"/>